<reference evidence="10 11" key="1">
    <citation type="submission" date="2019-01" db="EMBL/GenBank/DDBJ databases">
        <title>Genome sequencing of strain FW100M-8.</title>
        <authorList>
            <person name="Heo J."/>
            <person name="Kim S.-J."/>
            <person name="Kim J.-S."/>
            <person name="Hong S.-B."/>
            <person name="Kwon S.-W."/>
        </authorList>
    </citation>
    <scope>NUCLEOTIDE SEQUENCE [LARGE SCALE GENOMIC DNA]</scope>
    <source>
        <strain evidence="10 11">FW100M-8</strain>
    </source>
</reference>
<keyword evidence="7" id="KW-0732">Signal</keyword>
<dbReference type="InterPro" id="IPR029018">
    <property type="entry name" value="Hex-like_dom2"/>
</dbReference>
<dbReference type="AlphaFoldDB" id="A0A4P6FBQ0"/>
<organism evidence="10 11">
    <name type="scientific">Agromyces protaetiae</name>
    <dbReference type="NCBI Taxonomy" id="2509455"/>
    <lineage>
        <taxon>Bacteria</taxon>
        <taxon>Bacillati</taxon>
        <taxon>Actinomycetota</taxon>
        <taxon>Actinomycetes</taxon>
        <taxon>Micrococcales</taxon>
        <taxon>Microbacteriaceae</taxon>
        <taxon>Agromyces</taxon>
    </lineage>
</organism>
<dbReference type="Gene3D" id="3.30.379.10">
    <property type="entry name" value="Chitobiase/beta-hexosaminidase domain 2-like"/>
    <property type="match status" value="1"/>
</dbReference>
<feature type="domain" description="Beta-hexosaminidase bacterial type N-terminal" evidence="9">
    <location>
        <begin position="38"/>
        <end position="190"/>
    </location>
</feature>
<evidence type="ECO:0000256" key="1">
    <source>
        <dbReference type="ARBA" id="ARBA00001231"/>
    </source>
</evidence>
<dbReference type="InterPro" id="IPR025705">
    <property type="entry name" value="Beta_hexosaminidase_sua/sub"/>
</dbReference>
<keyword evidence="4" id="KW-0378">Hydrolase</keyword>
<dbReference type="InterPro" id="IPR015882">
    <property type="entry name" value="HEX_bac_N"/>
</dbReference>
<name>A0A4P6FBQ0_9MICO</name>
<feature type="domain" description="Glycoside hydrolase family 20 catalytic" evidence="8">
    <location>
        <begin position="373"/>
        <end position="524"/>
    </location>
</feature>
<dbReference type="OrthoDB" id="9763537at2"/>
<dbReference type="GO" id="GO:0004563">
    <property type="term" value="F:beta-N-acetylhexosaminidase activity"/>
    <property type="evidence" value="ECO:0007669"/>
    <property type="project" value="UniProtKB-EC"/>
</dbReference>
<feature type="active site" description="Proton donor" evidence="6">
    <location>
        <position position="360"/>
    </location>
</feature>
<dbReference type="KEGG" id="agf:ET445_07810"/>
<evidence type="ECO:0000256" key="3">
    <source>
        <dbReference type="ARBA" id="ARBA00012663"/>
    </source>
</evidence>
<evidence type="ECO:0000313" key="11">
    <source>
        <dbReference type="Proteomes" id="UP000291259"/>
    </source>
</evidence>
<gene>
    <name evidence="10" type="ORF">ET445_07810</name>
</gene>
<feature type="chain" id="PRO_5038503804" description="beta-N-acetylhexosaminidase" evidence="7">
    <location>
        <begin position="24"/>
        <end position="565"/>
    </location>
</feature>
<comment type="similarity">
    <text evidence="2">Belongs to the glycosyl hydrolase 20 family.</text>
</comment>
<comment type="catalytic activity">
    <reaction evidence="1">
        <text>Hydrolysis of terminal non-reducing N-acetyl-D-hexosamine residues in N-acetyl-beta-D-hexosaminides.</text>
        <dbReference type="EC" id="3.2.1.52"/>
    </reaction>
</comment>
<dbReference type="GO" id="GO:0016020">
    <property type="term" value="C:membrane"/>
    <property type="evidence" value="ECO:0007669"/>
    <property type="project" value="TreeGrafter"/>
</dbReference>
<evidence type="ECO:0000256" key="2">
    <source>
        <dbReference type="ARBA" id="ARBA00006285"/>
    </source>
</evidence>
<dbReference type="EMBL" id="CP035491">
    <property type="protein sequence ID" value="QAY73264.1"/>
    <property type="molecule type" value="Genomic_DNA"/>
</dbReference>
<dbReference type="Pfam" id="PF00728">
    <property type="entry name" value="Glyco_hydro_20"/>
    <property type="match status" value="2"/>
</dbReference>
<keyword evidence="5" id="KW-0326">Glycosidase</keyword>
<evidence type="ECO:0000256" key="5">
    <source>
        <dbReference type="ARBA" id="ARBA00023295"/>
    </source>
</evidence>
<evidence type="ECO:0000259" key="9">
    <source>
        <dbReference type="Pfam" id="PF02838"/>
    </source>
</evidence>
<evidence type="ECO:0000313" key="10">
    <source>
        <dbReference type="EMBL" id="QAY73264.1"/>
    </source>
</evidence>
<feature type="domain" description="Glycoside hydrolase family 20 catalytic" evidence="8">
    <location>
        <begin position="194"/>
        <end position="361"/>
    </location>
</feature>
<sequence>MHRRIRSATTALVAAAVAATLLAGCAARDAENGAPPVPGIIPLPASFELHEDDAPFTITPETRVVTLGEEATADSAVAGVASLLADRLRTATGYDIPVEAGVSEASVRPAESTADITLALRDGGDPASEAYTLAIAENGVQITADAPAGLFWGVQSLRQLLPAAIDGVGVGAGASAPPGGWIAPAITVADAPRFAFRGASLDVARHFFSVDEVERFIDDIAALKFNVLQLHLTDDQGWRIRIDSWPNLTELGGRTSAYGESGGYYSKDDYREIVEYAAARFVTIVPEIDLPGHTNAALNAYPELNCDGVAPEPYQGIEVGFSSLCASPERAEVTNRFLADVLGEVAAMTPGPWIHVGGDESLSTPEADYLDLVNRITAAAAATGKTVIGWHEIGVSKTLPAGTIGGYWGFTKPEGDSAALAKSFVDQGGKVLLMPADAAYMDMVYTDEPQSPTGRGIGADWAKGPTNSQEALRWEPTAILPGVGESDILGVVAPLWTETIRTIGDIEFMFFPRAAGIAEIGWSPSAGAESGSRDFTEYTGRLVQLATHWDAAGVGFYRERDIPWL</sequence>
<dbReference type="PANTHER" id="PTHR22600:SF57">
    <property type="entry name" value="BETA-N-ACETYLHEXOSAMINIDASE"/>
    <property type="match status" value="1"/>
</dbReference>
<dbReference type="InterPro" id="IPR017853">
    <property type="entry name" value="GH"/>
</dbReference>
<dbReference type="SUPFAM" id="SSF55545">
    <property type="entry name" value="beta-N-acetylhexosaminidase-like domain"/>
    <property type="match status" value="1"/>
</dbReference>
<dbReference type="PROSITE" id="PS51257">
    <property type="entry name" value="PROKAR_LIPOPROTEIN"/>
    <property type="match status" value="1"/>
</dbReference>
<dbReference type="PANTHER" id="PTHR22600">
    <property type="entry name" value="BETA-HEXOSAMINIDASE"/>
    <property type="match status" value="1"/>
</dbReference>
<dbReference type="Proteomes" id="UP000291259">
    <property type="component" value="Chromosome"/>
</dbReference>
<protein>
    <recommendedName>
        <fullName evidence="3">beta-N-acetylhexosaminidase</fullName>
        <ecNumber evidence="3">3.2.1.52</ecNumber>
    </recommendedName>
</protein>
<dbReference type="Pfam" id="PF02838">
    <property type="entry name" value="Glyco_hydro_20b"/>
    <property type="match status" value="1"/>
</dbReference>
<evidence type="ECO:0000256" key="6">
    <source>
        <dbReference type="PIRSR" id="PIRSR625705-1"/>
    </source>
</evidence>
<dbReference type="GO" id="GO:0005975">
    <property type="term" value="P:carbohydrate metabolic process"/>
    <property type="evidence" value="ECO:0007669"/>
    <property type="project" value="InterPro"/>
</dbReference>
<dbReference type="GO" id="GO:0030203">
    <property type="term" value="P:glycosaminoglycan metabolic process"/>
    <property type="evidence" value="ECO:0007669"/>
    <property type="project" value="TreeGrafter"/>
</dbReference>
<evidence type="ECO:0000259" key="8">
    <source>
        <dbReference type="Pfam" id="PF00728"/>
    </source>
</evidence>
<evidence type="ECO:0000256" key="7">
    <source>
        <dbReference type="SAM" id="SignalP"/>
    </source>
</evidence>
<dbReference type="CDD" id="cd06568">
    <property type="entry name" value="GH20_SpHex_like"/>
    <property type="match status" value="1"/>
</dbReference>
<dbReference type="SUPFAM" id="SSF51445">
    <property type="entry name" value="(Trans)glycosidases"/>
    <property type="match status" value="1"/>
</dbReference>
<evidence type="ECO:0000256" key="4">
    <source>
        <dbReference type="ARBA" id="ARBA00022801"/>
    </source>
</evidence>
<dbReference type="EC" id="3.2.1.52" evidence="3"/>
<dbReference type="PRINTS" id="PR00738">
    <property type="entry name" value="GLHYDRLASE20"/>
</dbReference>
<dbReference type="InterPro" id="IPR015883">
    <property type="entry name" value="Glyco_hydro_20_cat"/>
</dbReference>
<keyword evidence="11" id="KW-1185">Reference proteome</keyword>
<feature type="signal peptide" evidence="7">
    <location>
        <begin position="1"/>
        <end position="23"/>
    </location>
</feature>
<dbReference type="RefSeq" id="WP_129190338.1">
    <property type="nucleotide sequence ID" value="NZ_CP035491.1"/>
</dbReference>
<proteinExistence type="inferred from homology"/>
<dbReference type="Gene3D" id="3.20.20.80">
    <property type="entry name" value="Glycosidases"/>
    <property type="match status" value="1"/>
</dbReference>
<accession>A0A4P6FBQ0</accession>